<name>A0A0B1SKL3_OESDE</name>
<protein>
    <submittedName>
        <fullName evidence="2">Uncharacterized protein</fullName>
    </submittedName>
</protein>
<evidence type="ECO:0000313" key="3">
    <source>
        <dbReference type="Proteomes" id="UP000053660"/>
    </source>
</evidence>
<gene>
    <name evidence="2" type="ORF">OESDEN_16244</name>
</gene>
<accession>A0A0B1SKL3</accession>
<organism evidence="2 3">
    <name type="scientific">Oesophagostomum dentatum</name>
    <name type="common">Nodular worm</name>
    <dbReference type="NCBI Taxonomy" id="61180"/>
    <lineage>
        <taxon>Eukaryota</taxon>
        <taxon>Metazoa</taxon>
        <taxon>Ecdysozoa</taxon>
        <taxon>Nematoda</taxon>
        <taxon>Chromadorea</taxon>
        <taxon>Rhabditida</taxon>
        <taxon>Rhabditina</taxon>
        <taxon>Rhabditomorpha</taxon>
        <taxon>Strongyloidea</taxon>
        <taxon>Strongylidae</taxon>
        <taxon>Oesophagostomum</taxon>
    </lineage>
</organism>
<dbReference type="OrthoDB" id="440566at2759"/>
<evidence type="ECO:0000313" key="2">
    <source>
        <dbReference type="EMBL" id="KHJ84047.1"/>
    </source>
</evidence>
<feature type="region of interest" description="Disordered" evidence="1">
    <location>
        <begin position="59"/>
        <end position="79"/>
    </location>
</feature>
<dbReference type="InterPro" id="IPR042534">
    <property type="entry name" value="SAP18_sf"/>
</dbReference>
<proteinExistence type="predicted"/>
<evidence type="ECO:0000256" key="1">
    <source>
        <dbReference type="SAM" id="MobiDB-lite"/>
    </source>
</evidence>
<feature type="compositionally biased region" description="Basic and acidic residues" evidence="1">
    <location>
        <begin position="60"/>
        <end position="79"/>
    </location>
</feature>
<dbReference type="AlphaFoldDB" id="A0A0B1SKL3"/>
<sequence>MNNRYTIRDIGNTMNGQRGVDDGKSLSMCKFEIGDFHVAITMPGVGPGPIRRYGSFGMRRNGDDFDRDRRRFSPVRDRY</sequence>
<dbReference type="EMBL" id="KN570427">
    <property type="protein sequence ID" value="KHJ84047.1"/>
    <property type="molecule type" value="Genomic_DNA"/>
</dbReference>
<dbReference type="Proteomes" id="UP000053660">
    <property type="component" value="Unassembled WGS sequence"/>
</dbReference>
<reference evidence="2 3" key="1">
    <citation type="submission" date="2014-03" db="EMBL/GenBank/DDBJ databases">
        <title>Draft genome of the hookworm Oesophagostomum dentatum.</title>
        <authorList>
            <person name="Mitreva M."/>
        </authorList>
    </citation>
    <scope>NUCLEOTIDE SEQUENCE [LARGE SCALE GENOMIC DNA]</scope>
    <source>
        <strain evidence="2 3">OD-Hann</strain>
    </source>
</reference>
<keyword evidence="3" id="KW-1185">Reference proteome</keyword>
<dbReference type="Gene3D" id="3.10.20.550">
    <property type="entry name" value="ASAP complex, SAP18 subunit"/>
    <property type="match status" value="1"/>
</dbReference>